<evidence type="ECO:0000259" key="2">
    <source>
        <dbReference type="PROSITE" id="PS50887"/>
    </source>
</evidence>
<organism evidence="3 4">
    <name type="scientific">Carboxydothermus hydrogenoformans (strain ATCC BAA-161 / DSM 6008 / Z-2901)</name>
    <dbReference type="NCBI Taxonomy" id="246194"/>
    <lineage>
        <taxon>Bacteria</taxon>
        <taxon>Bacillati</taxon>
        <taxon>Bacillota</taxon>
        <taxon>Clostridia</taxon>
        <taxon>Thermoanaerobacterales</taxon>
        <taxon>Thermoanaerobacteraceae</taxon>
        <taxon>Carboxydothermus</taxon>
    </lineage>
</organism>
<protein>
    <submittedName>
        <fullName evidence="3">GGDEF domain protein</fullName>
    </submittedName>
</protein>
<dbReference type="AlphaFoldDB" id="Q3ADI8"/>
<dbReference type="EMBL" id="CP000141">
    <property type="protein sequence ID" value="ABB15873.1"/>
    <property type="molecule type" value="Genomic_DNA"/>
</dbReference>
<evidence type="ECO:0000256" key="1">
    <source>
        <dbReference type="SAM" id="Phobius"/>
    </source>
</evidence>
<dbReference type="NCBIfam" id="TIGR00254">
    <property type="entry name" value="GGDEF"/>
    <property type="match status" value="1"/>
</dbReference>
<dbReference type="GO" id="GO:0043709">
    <property type="term" value="P:cell adhesion involved in single-species biofilm formation"/>
    <property type="evidence" value="ECO:0007669"/>
    <property type="project" value="TreeGrafter"/>
</dbReference>
<dbReference type="CDD" id="cd01949">
    <property type="entry name" value="GGDEF"/>
    <property type="match status" value="1"/>
</dbReference>
<dbReference type="InterPro" id="IPR043128">
    <property type="entry name" value="Rev_trsase/Diguanyl_cyclase"/>
</dbReference>
<evidence type="ECO:0000313" key="3">
    <source>
        <dbReference type="EMBL" id="ABB15873.1"/>
    </source>
</evidence>
<feature type="domain" description="GGDEF" evidence="2">
    <location>
        <begin position="182"/>
        <end position="309"/>
    </location>
</feature>
<gene>
    <name evidence="3" type="ordered locus">CHY_0949</name>
</gene>
<proteinExistence type="predicted"/>
<feature type="transmembrane region" description="Helical" evidence="1">
    <location>
        <begin position="12"/>
        <end position="39"/>
    </location>
</feature>
<keyword evidence="1" id="KW-0472">Membrane</keyword>
<dbReference type="InterPro" id="IPR050469">
    <property type="entry name" value="Diguanylate_Cyclase"/>
</dbReference>
<keyword evidence="4" id="KW-1185">Reference proteome</keyword>
<reference evidence="3 4" key="1">
    <citation type="journal article" date="2005" name="PLoS Genet.">
        <title>Life in hot carbon monoxide: the complete genome sequence of Carboxydothermus hydrogenoformans Z-2901.</title>
        <authorList>
            <person name="Wu M."/>
            <person name="Ren Q."/>
            <person name="Durkin A.S."/>
            <person name="Daugherty S.C."/>
            <person name="Brinkac L.M."/>
            <person name="Dodson R.J."/>
            <person name="Madupu R."/>
            <person name="Sullivan S.A."/>
            <person name="Kolonay J.F."/>
            <person name="Haft D.H."/>
            <person name="Nelson W.C."/>
            <person name="Tallon L.J."/>
            <person name="Jones K.M."/>
            <person name="Ulrich L.E."/>
            <person name="Gonzalez J.M."/>
            <person name="Zhulin I.B."/>
            <person name="Robb F.T."/>
            <person name="Eisen J.A."/>
        </authorList>
    </citation>
    <scope>NUCLEOTIDE SEQUENCE [LARGE SCALE GENOMIC DNA]</scope>
    <source>
        <strain evidence="4">ATCC BAA-161 / DSM 6008 / Z-2901</strain>
    </source>
</reference>
<name>Q3ADI8_CARHZ</name>
<dbReference type="SUPFAM" id="SSF55073">
    <property type="entry name" value="Nucleotide cyclase"/>
    <property type="match status" value="1"/>
</dbReference>
<feature type="transmembrane region" description="Helical" evidence="1">
    <location>
        <begin position="45"/>
        <end position="65"/>
    </location>
</feature>
<dbReference type="HOGENOM" id="CLU_899221_0_0_9"/>
<dbReference type="GO" id="GO:1902201">
    <property type="term" value="P:negative regulation of bacterial-type flagellum-dependent cell motility"/>
    <property type="evidence" value="ECO:0007669"/>
    <property type="project" value="TreeGrafter"/>
</dbReference>
<dbReference type="PROSITE" id="PS50887">
    <property type="entry name" value="GGDEF"/>
    <property type="match status" value="1"/>
</dbReference>
<dbReference type="RefSeq" id="WP_011343872.1">
    <property type="nucleotide sequence ID" value="NC_007503.1"/>
</dbReference>
<dbReference type="PANTHER" id="PTHR45138">
    <property type="entry name" value="REGULATORY COMPONENTS OF SENSORY TRANSDUCTION SYSTEM"/>
    <property type="match status" value="1"/>
</dbReference>
<dbReference type="eggNOG" id="COG3706">
    <property type="taxonomic scope" value="Bacteria"/>
</dbReference>
<dbReference type="Proteomes" id="UP000002706">
    <property type="component" value="Chromosome"/>
</dbReference>
<keyword evidence="1" id="KW-0812">Transmembrane</keyword>
<dbReference type="STRING" id="246194.CHY_0949"/>
<dbReference type="OrthoDB" id="9783388at2"/>
<dbReference type="FunFam" id="3.30.70.270:FF:000001">
    <property type="entry name" value="Diguanylate cyclase domain protein"/>
    <property type="match status" value="1"/>
</dbReference>
<dbReference type="InterPro" id="IPR029787">
    <property type="entry name" value="Nucleotide_cyclase"/>
</dbReference>
<dbReference type="Pfam" id="PF00990">
    <property type="entry name" value="GGDEF"/>
    <property type="match status" value="1"/>
</dbReference>
<dbReference type="InterPro" id="IPR000160">
    <property type="entry name" value="GGDEF_dom"/>
</dbReference>
<dbReference type="FunCoup" id="Q3ADI8">
    <property type="interactions" value="75"/>
</dbReference>
<dbReference type="GO" id="GO:0052621">
    <property type="term" value="F:diguanylate cyclase activity"/>
    <property type="evidence" value="ECO:0007669"/>
    <property type="project" value="TreeGrafter"/>
</dbReference>
<keyword evidence="1" id="KW-1133">Transmembrane helix</keyword>
<dbReference type="InParanoid" id="Q3ADI8"/>
<dbReference type="SMART" id="SM00267">
    <property type="entry name" value="GGDEF"/>
    <property type="match status" value="1"/>
</dbReference>
<dbReference type="GO" id="GO:0005886">
    <property type="term" value="C:plasma membrane"/>
    <property type="evidence" value="ECO:0007669"/>
    <property type="project" value="TreeGrafter"/>
</dbReference>
<feature type="transmembrane region" description="Helical" evidence="1">
    <location>
        <begin position="86"/>
        <end position="106"/>
    </location>
</feature>
<accession>Q3ADI8</accession>
<dbReference type="Gene3D" id="3.30.70.270">
    <property type="match status" value="1"/>
</dbReference>
<dbReference type="KEGG" id="chy:CHY_0949"/>
<sequence>MEQNLTKGLILLLLLVFNVNSPVLILLLLTLSGLIFVYNSHLNRYLSKPMVVTATYFLSTLYFTFNWNDFASYPLIFLLNLSLKSVLFFPAIFTGMLLSTIFYHTPFDLTSIFKPFLTIALTEVLIKVNLKEKTSQRENYSAEEVRELLNLSYTDNLTGLYNRHFLEKEAKIIDRQTSQSNFEYAILMADIDFFKQYNDSLGHLAGDEALKKIAGIIKNSVRKQDKVFRFGGEEFLILLPETSPEKARQIAERIRNSVARDLELSLTISIGIGHFPQNGKSFREVLKAADSALYQAKNKGRNTVCPLKV</sequence>
<evidence type="ECO:0000313" key="4">
    <source>
        <dbReference type="Proteomes" id="UP000002706"/>
    </source>
</evidence>
<dbReference type="PANTHER" id="PTHR45138:SF9">
    <property type="entry name" value="DIGUANYLATE CYCLASE DGCM-RELATED"/>
    <property type="match status" value="1"/>
</dbReference>